<dbReference type="Pfam" id="PF21762">
    <property type="entry name" value="DEDDh_C"/>
    <property type="match status" value="1"/>
</dbReference>
<organism evidence="2 3">
    <name type="scientific">Zygosaccharomyces bailii (strain CLIB 213 / ATCC 58445 / CBS 680 / BCRC 21525 / NBRC 1098 / NCYC 1416 / NRRL Y-2227)</name>
    <dbReference type="NCBI Taxonomy" id="1333698"/>
    <lineage>
        <taxon>Eukaryota</taxon>
        <taxon>Fungi</taxon>
        <taxon>Dikarya</taxon>
        <taxon>Ascomycota</taxon>
        <taxon>Saccharomycotina</taxon>
        <taxon>Saccharomycetes</taxon>
        <taxon>Saccharomycetales</taxon>
        <taxon>Saccharomycetaceae</taxon>
        <taxon>Zygosaccharomyces</taxon>
    </lineage>
</organism>
<dbReference type="PANTHER" id="PTHR28083:SF1">
    <property type="entry name" value="GOOD FOR FULL DBP5 ACTIVITY PROTEIN 2"/>
    <property type="match status" value="1"/>
</dbReference>
<dbReference type="Proteomes" id="UP000019375">
    <property type="component" value="Unassembled WGS sequence"/>
</dbReference>
<evidence type="ECO:0000313" key="2">
    <source>
        <dbReference type="EMBL" id="CDF91825.1"/>
    </source>
</evidence>
<dbReference type="Gene3D" id="3.30.420.10">
    <property type="entry name" value="Ribonuclease H-like superfamily/Ribonuclease H"/>
    <property type="match status" value="1"/>
</dbReference>
<dbReference type="SUPFAM" id="SSF53098">
    <property type="entry name" value="Ribonuclease H-like"/>
    <property type="match status" value="1"/>
</dbReference>
<dbReference type="EMBL" id="HG316467">
    <property type="protein sequence ID" value="CDF91825.1"/>
    <property type="molecule type" value="Genomic_DNA"/>
</dbReference>
<dbReference type="InterPro" id="IPR048519">
    <property type="entry name" value="Gfd2/YDR514C-like_C"/>
</dbReference>
<protein>
    <submittedName>
        <fullName evidence="2">ZYBA0S14-02014g1_1</fullName>
    </submittedName>
</protein>
<dbReference type="InterPro" id="IPR036397">
    <property type="entry name" value="RNaseH_sf"/>
</dbReference>
<dbReference type="GO" id="GO:0005634">
    <property type="term" value="C:nucleus"/>
    <property type="evidence" value="ECO:0007669"/>
    <property type="project" value="TreeGrafter"/>
</dbReference>
<gene>
    <name evidence="2" type="ORF">BN860_02014g</name>
</gene>
<dbReference type="PANTHER" id="PTHR28083">
    <property type="entry name" value="GOOD FOR FULL DBP5 ACTIVITY PROTEIN 2"/>
    <property type="match status" value="1"/>
</dbReference>
<accession>A0A8J2X5D2</accession>
<dbReference type="AlphaFoldDB" id="A0A8J2X5D2"/>
<name>A0A8J2X5D2_ZYGB2</name>
<keyword evidence="3" id="KW-1185">Reference proteome</keyword>
<evidence type="ECO:0000313" key="3">
    <source>
        <dbReference type="Proteomes" id="UP000019375"/>
    </source>
</evidence>
<dbReference type="InterPro" id="IPR040151">
    <property type="entry name" value="Gfd2/YDR514C-like"/>
</dbReference>
<proteinExistence type="predicted"/>
<feature type="domain" description="Gfd2/YDR514C-like C-terminal" evidence="1">
    <location>
        <begin position="184"/>
        <end position="375"/>
    </location>
</feature>
<dbReference type="OrthoDB" id="5953249at2759"/>
<dbReference type="GO" id="GO:0003676">
    <property type="term" value="F:nucleic acid binding"/>
    <property type="evidence" value="ECO:0007669"/>
    <property type="project" value="InterPro"/>
</dbReference>
<dbReference type="InterPro" id="IPR012337">
    <property type="entry name" value="RNaseH-like_sf"/>
</dbReference>
<evidence type="ECO:0000259" key="1">
    <source>
        <dbReference type="Pfam" id="PF21762"/>
    </source>
</evidence>
<reference evidence="3" key="1">
    <citation type="journal article" date="2013" name="Genome Announc.">
        <title>Genome sequence of the food spoilage yeast Zygosaccharomyces bailii CLIB 213(T).</title>
        <authorList>
            <person name="Galeote V."/>
            <person name="Bigey F."/>
            <person name="Devillers H."/>
            <person name="Neuveglise C."/>
            <person name="Dequin S."/>
        </authorList>
    </citation>
    <scope>NUCLEOTIDE SEQUENCE [LARGE SCALE GENOMIC DNA]</scope>
    <source>
        <strain evidence="3">CLIB 213 / ATCC 58445 / CBS 680 / CCRC 21525 / NBRC 1098 / NCYC 1416 / NRRL Y-2227</strain>
    </source>
</reference>
<sequence>MKRSLSKAMISSGNVAKRTSLTVRALPESVSVSHGTQTYKKASKTILAKNRHSRTNWVDEFEQFAQLHKVPFSNDVGLEAAVEKYLSKTGENYRKLSKESSKELNMKMQSAKDLWVQENGPLPGPEPATDPQQQADLKQNQKMFQKVANRIREEHFPMVYALPGTSNFEYLSNCIRLVSNRRAILFSLDIEAFERDNNVVTEIGISIYDPRENLHSLVPIKRNYHLVILESLHLRNQKYVCDSKDCYILGESLVLDLHRCVEFVQALVDYYMKPQTLEDRTWARAFVGHNLHGDLKWLRMLGVNIPEDGQMDFGVQSIQENKQTYVLDTEKLYRSCYGNFGGNLGRILRLFRIPHAFLHNAGNDAHYTLQLLMCMCDMSFRKHAHMDDIEDTQRRIKWWLNREKVEPKILPISYVLSVNESLNTMPSTNGNNAHRKKRSKATVQTEFGGARWFHNARVAFESTLE</sequence>